<evidence type="ECO:0000313" key="2">
    <source>
        <dbReference type="Proteomes" id="UP001161065"/>
    </source>
</evidence>
<dbReference type="AlphaFoldDB" id="A0AA42TW13"/>
<protein>
    <recommendedName>
        <fullName evidence="3">IS110 family transposase</fullName>
    </recommendedName>
</protein>
<comment type="caution">
    <text evidence="1">The sequence shown here is derived from an EMBL/GenBank/DDBJ whole genome shotgun (WGS) entry which is preliminary data.</text>
</comment>
<proteinExistence type="predicted"/>
<organism evidence="1 2">
    <name type="scientific">Comamonas thiooxydans</name>
    <dbReference type="NCBI Taxonomy" id="363952"/>
    <lineage>
        <taxon>Bacteria</taxon>
        <taxon>Pseudomonadati</taxon>
        <taxon>Pseudomonadota</taxon>
        <taxon>Betaproteobacteria</taxon>
        <taxon>Burkholderiales</taxon>
        <taxon>Comamonadaceae</taxon>
        <taxon>Comamonas</taxon>
    </lineage>
</organism>
<dbReference type="EMBL" id="JAOCEK010000024">
    <property type="protein sequence ID" value="MDH1336664.1"/>
    <property type="molecule type" value="Genomic_DNA"/>
</dbReference>
<dbReference type="Proteomes" id="UP001161065">
    <property type="component" value="Unassembled WGS sequence"/>
</dbReference>
<accession>A0AA42TW13</accession>
<sequence>MSTSRRCRRRSSSWHRSNSARKRIDQISGIGLITVSALITSLGDATHFKDDRGDTYLRMLGIQDAWSVVYHADQPNRESASATGHWVHGIAQERNKNITAVALASKNGRIFWTLLEYNKDYEVRLQAACA</sequence>
<name>A0AA42TW13_9BURK</name>
<dbReference type="RefSeq" id="WP_280009164.1">
    <property type="nucleotide sequence ID" value="NZ_JAOCEK010000024.1"/>
</dbReference>
<reference evidence="1" key="1">
    <citation type="submission" date="2022-09" db="EMBL/GenBank/DDBJ databases">
        <title>Intensive care unit water sources are persistently colonized with multi-drug resistant bacteria and are the site of extensive horizontal gene transfer of antibiotic resistance genes.</title>
        <authorList>
            <person name="Diorio-Toth L."/>
        </authorList>
    </citation>
    <scope>NUCLEOTIDE SEQUENCE</scope>
    <source>
        <strain evidence="1">GD03832</strain>
    </source>
</reference>
<evidence type="ECO:0008006" key="3">
    <source>
        <dbReference type="Google" id="ProtNLM"/>
    </source>
</evidence>
<gene>
    <name evidence="1" type="ORF">N5D63_21180</name>
</gene>
<evidence type="ECO:0000313" key="1">
    <source>
        <dbReference type="EMBL" id="MDH1336664.1"/>
    </source>
</evidence>